<gene>
    <name evidence="2" type="ORF">NG799_21965</name>
</gene>
<dbReference type="EMBL" id="JAMXFF010000040">
    <property type="protein sequence ID" value="MCT7968982.1"/>
    <property type="molecule type" value="Genomic_DNA"/>
</dbReference>
<comment type="caution">
    <text evidence="2">The sequence shown here is derived from an EMBL/GenBank/DDBJ whole genome shotgun (WGS) entry which is preliminary data.</text>
</comment>
<dbReference type="InterPro" id="IPR003497">
    <property type="entry name" value="BRO_N_domain"/>
</dbReference>
<dbReference type="SMART" id="SM01040">
    <property type="entry name" value="Bro-N"/>
    <property type="match status" value="1"/>
</dbReference>
<protein>
    <submittedName>
        <fullName evidence="2">BRO family protein</fullName>
    </submittedName>
</protein>
<sequence length="259" mass="28814">MNNLAVFSFEGHELRCIGTLENPQWVAQDICQILGLNNVSHALSRLDEDEKGITIIDTPGGEQQMLTVNEPGLYLLVLSSRKTVAKRFKRWLTHEVIPAIRKTGSYSSISEKPEKPQPQAQPLPLAEKLNAMEQMLADMGIDPVLLRQVKLDTVAKYNPELKDMAELGKKLLGVQNPLESVGLTPTQLGAKLDPPLSARQVNAKLEALGLQYRDCSGKKPIWQLTEAGHEYGQVYLATKDQWSGAQIHWQIQVLDLMGD</sequence>
<dbReference type="PANTHER" id="PTHR36180:SF2">
    <property type="entry name" value="BRO FAMILY PROTEIN"/>
    <property type="match status" value="1"/>
</dbReference>
<evidence type="ECO:0000259" key="1">
    <source>
        <dbReference type="PROSITE" id="PS51750"/>
    </source>
</evidence>
<name>A0ABT2MW59_9CYAN</name>
<dbReference type="Pfam" id="PF02498">
    <property type="entry name" value="Bro-N"/>
    <property type="match status" value="1"/>
</dbReference>
<dbReference type="PANTHER" id="PTHR36180">
    <property type="entry name" value="DNA-BINDING PROTEIN-RELATED-RELATED"/>
    <property type="match status" value="1"/>
</dbReference>
<feature type="domain" description="Bro-N" evidence="1">
    <location>
        <begin position="1"/>
        <end position="104"/>
    </location>
</feature>
<accession>A0ABT2MW59</accession>
<dbReference type="RefSeq" id="WP_368008464.1">
    <property type="nucleotide sequence ID" value="NZ_JAMXFF010000040.1"/>
</dbReference>
<evidence type="ECO:0000313" key="3">
    <source>
        <dbReference type="Proteomes" id="UP001525890"/>
    </source>
</evidence>
<reference evidence="2 3" key="1">
    <citation type="journal article" date="2022" name="Front. Microbiol.">
        <title>High genomic differentiation and limited gene flow indicate recent cryptic speciation within the genus Laspinema (cyanobacteria).</title>
        <authorList>
            <person name="Stanojkovic A."/>
            <person name="Skoupy S."/>
            <person name="Skaloud P."/>
            <person name="Dvorak P."/>
        </authorList>
    </citation>
    <scope>NUCLEOTIDE SEQUENCE [LARGE SCALE GENOMIC DNA]</scope>
    <source>
        <strain evidence="2 3">D2a</strain>
    </source>
</reference>
<dbReference type="PROSITE" id="PS51750">
    <property type="entry name" value="BRO_N"/>
    <property type="match status" value="1"/>
</dbReference>
<evidence type="ECO:0000313" key="2">
    <source>
        <dbReference type="EMBL" id="MCT7968982.1"/>
    </source>
</evidence>
<dbReference type="Proteomes" id="UP001525890">
    <property type="component" value="Unassembled WGS sequence"/>
</dbReference>
<proteinExistence type="predicted"/>
<keyword evidence="3" id="KW-1185">Reference proteome</keyword>
<organism evidence="2 3">
    <name type="scientific">Laspinema palackyanum D2a</name>
    <dbReference type="NCBI Taxonomy" id="2953684"/>
    <lineage>
        <taxon>Bacteria</taxon>
        <taxon>Bacillati</taxon>
        <taxon>Cyanobacteriota</taxon>
        <taxon>Cyanophyceae</taxon>
        <taxon>Oscillatoriophycideae</taxon>
        <taxon>Oscillatoriales</taxon>
        <taxon>Laspinemataceae</taxon>
        <taxon>Laspinema</taxon>
        <taxon>Laspinema palackyanum</taxon>
    </lineage>
</organism>